<gene>
    <name evidence="1" type="ORF">WKI68_37535</name>
</gene>
<reference evidence="1 2" key="1">
    <citation type="submission" date="2024-03" db="EMBL/GenBank/DDBJ databases">
        <title>Novel Streptomyces species of biotechnological and ecological value are a feature of Machair soil.</title>
        <authorList>
            <person name="Prole J.R."/>
            <person name="Goodfellow M."/>
            <person name="Allenby N."/>
            <person name="Ward A.C."/>
        </authorList>
    </citation>
    <scope>NUCLEOTIDE SEQUENCE [LARGE SCALE GENOMIC DNA]</scope>
    <source>
        <strain evidence="1 2">MS1.HAVA.3</strain>
    </source>
</reference>
<proteinExistence type="predicted"/>
<accession>A0ABU8UCN0</accession>
<evidence type="ECO:0008006" key="3">
    <source>
        <dbReference type="Google" id="ProtNLM"/>
    </source>
</evidence>
<protein>
    <recommendedName>
        <fullName evidence="3">Transposase</fullName>
    </recommendedName>
</protein>
<dbReference type="Proteomes" id="UP001382904">
    <property type="component" value="Unassembled WGS sequence"/>
</dbReference>
<comment type="caution">
    <text evidence="1">The sequence shown here is derived from an EMBL/GenBank/DDBJ whole genome shotgun (WGS) entry which is preliminary data.</text>
</comment>
<organism evidence="1 2">
    <name type="scientific">Streptomyces caledonius</name>
    <dbReference type="NCBI Taxonomy" id="3134107"/>
    <lineage>
        <taxon>Bacteria</taxon>
        <taxon>Bacillati</taxon>
        <taxon>Actinomycetota</taxon>
        <taxon>Actinomycetes</taxon>
        <taxon>Kitasatosporales</taxon>
        <taxon>Streptomycetaceae</taxon>
        <taxon>Streptomyces</taxon>
    </lineage>
</organism>
<evidence type="ECO:0000313" key="2">
    <source>
        <dbReference type="Proteomes" id="UP001382904"/>
    </source>
</evidence>
<dbReference type="EMBL" id="JBBKAM010000003">
    <property type="protein sequence ID" value="MEJ8645380.1"/>
    <property type="molecule type" value="Genomic_DNA"/>
</dbReference>
<name>A0ABU8UCN0_9ACTN</name>
<sequence length="59" mass="6331">MVKAGRPQGDPKGTTEAANALAGFLRELTDGMSLRDLAERYEGGKTLWGEYRSGLTSSL</sequence>
<evidence type="ECO:0000313" key="1">
    <source>
        <dbReference type="EMBL" id="MEJ8645380.1"/>
    </source>
</evidence>
<keyword evidence="2" id="KW-1185">Reference proteome</keyword>